<dbReference type="Pfam" id="PF03033">
    <property type="entry name" value="Glyco_transf_28"/>
    <property type="match status" value="1"/>
</dbReference>
<dbReference type="InterPro" id="IPR004276">
    <property type="entry name" value="GlycoTrans_28_N"/>
</dbReference>
<reference evidence="5 6" key="1">
    <citation type="submission" date="2018-11" db="EMBL/GenBank/DDBJ databases">
        <title>Genome sequence of Saitozyma podzolica DSM 27192.</title>
        <authorList>
            <person name="Aliyu H."/>
            <person name="Gorte O."/>
            <person name="Ochsenreither K."/>
        </authorList>
    </citation>
    <scope>NUCLEOTIDE SEQUENCE [LARGE SCALE GENOMIC DNA]</scope>
    <source>
        <strain evidence="5 6">DSM 27192</strain>
    </source>
</reference>
<dbReference type="SUPFAM" id="SSF53756">
    <property type="entry name" value="UDP-Glycosyltransferase/glycogen phosphorylase"/>
    <property type="match status" value="1"/>
</dbReference>
<dbReference type="GO" id="GO:0005975">
    <property type="term" value="P:carbohydrate metabolic process"/>
    <property type="evidence" value="ECO:0007669"/>
    <property type="project" value="InterPro"/>
</dbReference>
<accession>A0A427YWX1</accession>
<evidence type="ECO:0000256" key="1">
    <source>
        <dbReference type="ARBA" id="ARBA00022679"/>
    </source>
</evidence>
<dbReference type="PANTHER" id="PTHR48050:SF26">
    <property type="entry name" value="STEROL 3-BETA-GLUCOSYLTRANSFERASE"/>
    <property type="match status" value="1"/>
</dbReference>
<evidence type="ECO:0000313" key="5">
    <source>
        <dbReference type="EMBL" id="RSH95564.1"/>
    </source>
</evidence>
<keyword evidence="1" id="KW-0808">Transferase</keyword>
<keyword evidence="6" id="KW-1185">Reference proteome</keyword>
<evidence type="ECO:0000259" key="3">
    <source>
        <dbReference type="Pfam" id="PF03033"/>
    </source>
</evidence>
<dbReference type="GO" id="GO:0016125">
    <property type="term" value="P:sterol metabolic process"/>
    <property type="evidence" value="ECO:0007669"/>
    <property type="project" value="TreeGrafter"/>
</dbReference>
<evidence type="ECO:0000259" key="4">
    <source>
        <dbReference type="Pfam" id="PF06722"/>
    </source>
</evidence>
<dbReference type="InterPro" id="IPR002213">
    <property type="entry name" value="UDP_glucos_trans"/>
</dbReference>
<dbReference type="STRING" id="1890683.A0A427YWX1"/>
<evidence type="ECO:0000256" key="2">
    <source>
        <dbReference type="SAM" id="MobiDB-lite"/>
    </source>
</evidence>
<dbReference type="GO" id="GO:0016906">
    <property type="term" value="F:sterol 3-beta-glucosyltransferase activity"/>
    <property type="evidence" value="ECO:0007669"/>
    <property type="project" value="UniProtKB-ARBA"/>
</dbReference>
<feature type="region of interest" description="Disordered" evidence="2">
    <location>
        <begin position="187"/>
        <end position="223"/>
    </location>
</feature>
<feature type="domain" description="Erythromycin biosynthesis protein CIII-like C-terminal" evidence="4">
    <location>
        <begin position="817"/>
        <end position="895"/>
    </location>
</feature>
<dbReference type="InterPro" id="IPR010610">
    <property type="entry name" value="EryCIII-like_C"/>
</dbReference>
<name>A0A427YWX1_9TREE</name>
<organism evidence="5 6">
    <name type="scientific">Saitozyma podzolica</name>
    <dbReference type="NCBI Taxonomy" id="1890683"/>
    <lineage>
        <taxon>Eukaryota</taxon>
        <taxon>Fungi</taxon>
        <taxon>Dikarya</taxon>
        <taxon>Basidiomycota</taxon>
        <taxon>Agaricomycotina</taxon>
        <taxon>Tremellomycetes</taxon>
        <taxon>Tremellales</taxon>
        <taxon>Trimorphomycetaceae</taxon>
        <taxon>Saitozyma</taxon>
    </lineage>
</organism>
<dbReference type="CDD" id="cd03784">
    <property type="entry name" value="GT1_Gtf-like"/>
    <property type="match status" value="1"/>
</dbReference>
<dbReference type="InterPro" id="IPR050426">
    <property type="entry name" value="Glycosyltransferase_28"/>
</dbReference>
<proteinExistence type="predicted"/>
<gene>
    <name evidence="5" type="ORF">EHS25_000656</name>
</gene>
<evidence type="ECO:0000313" key="6">
    <source>
        <dbReference type="Proteomes" id="UP000279259"/>
    </source>
</evidence>
<feature type="domain" description="Glycosyltransferase family 28 N-terminal" evidence="3">
    <location>
        <begin position="543"/>
        <end position="678"/>
    </location>
</feature>
<dbReference type="Proteomes" id="UP000279259">
    <property type="component" value="Unassembled WGS sequence"/>
</dbReference>
<dbReference type="EMBL" id="RSCD01000001">
    <property type="protein sequence ID" value="RSH95564.1"/>
    <property type="molecule type" value="Genomic_DNA"/>
</dbReference>
<dbReference type="Gene3D" id="3.40.50.2000">
    <property type="entry name" value="Glycogen Phosphorylase B"/>
    <property type="match status" value="2"/>
</dbReference>
<dbReference type="PANTHER" id="PTHR48050">
    <property type="entry name" value="STEROL 3-BETA-GLUCOSYLTRANSFERASE"/>
    <property type="match status" value="1"/>
</dbReference>
<comment type="caution">
    <text evidence="5">The sequence shown here is derived from an EMBL/GenBank/DDBJ whole genome shotgun (WGS) entry which is preliminary data.</text>
</comment>
<dbReference type="FunFam" id="3.40.50.2000:FF:000029">
    <property type="entry name" value="Sterol 3-beta-glucosyltransferase"/>
    <property type="match status" value="1"/>
</dbReference>
<sequence length="928" mass="102864">MIGNLHLTTHRILFHALLPPDAVFVDESSRSPSAIHSDQAMAASAHQPDILHSGPITIHRSGALKSTRRVWLELSAEMITTYPRGDEAGRVRPLRCVLCQSLANPTADVMRWRRAFESAIFRHARLRWRRNEAERFSLDPSAVDSWDQWTMLRICIPLDRVDVNGISDYHGFSTLVGLDVELENETQAPWQPDRIAHGDSSGLLDTRGRGKHPGSGSSTPRRAFSLKSALPFGKSGSGRDSSDRELTPSRHATYIDSALPPCLAPANRGVDETAPHVWPEDWRHQYTFNVAVLNEQAWFAEALQSAVPASSGRKYKSGVKRPKVIMDVAGYDCLATDDEVGAQGGILSRTSTSTSDGEDDDLGFASETLKAEKAALASKVFGLREDEGIYLKRCYVGHGLLPARGHIILTPRFICFWRRAVVGQDIKVMNKVNALCAPSPAERQTTALELLTDPPKYDGISEATITSSLVSEPERIASPQAASVLDAQMYDRPINRTHAADILAPPRDSVFQVKSFPDEALGYMPFIGNRPWAATSKLKPRTFAMLTIGSRGDVQPYIALALRLRMDGHRAIIVTHDEFRSWIEGYGIGHRQAGGDPTALMKLSAEHRMFSPGFFKETLGSFRQWLDDLLADSWEACKDADVIIESPSAMAGVHIAEALKIPYFRAFTMPWTRTQAYPQAFMVPAFEMGPSFNYSTYVLFDNIMWKATSGQINRWRKKQLSLKATDVSTLSVNKVPFLYNFSSAVVPKPLDWHDDITITGYWTLENSDTEWTPPADLERFMAKAKEDGKALVYIGFGSIVVPRANAMTKSIIRAVEKVHAALHHGGAGTVGASLRAGIPTLIKPWFGDQYFWAIRVTKLGAGLRVPSLRSDDIADALHQATTNQVMIEKAARVGERIRKENGVDNALNAIHYNIVRAASDRKKMQWAK</sequence>
<protein>
    <submittedName>
        <fullName evidence="5">Uncharacterized protein</fullName>
    </submittedName>
</protein>
<dbReference type="Pfam" id="PF06722">
    <property type="entry name" value="EryCIII-like_C"/>
    <property type="match status" value="1"/>
</dbReference>
<dbReference type="AlphaFoldDB" id="A0A427YWX1"/>
<dbReference type="OrthoDB" id="10261837at2759"/>